<reference evidence="7 8" key="1">
    <citation type="submission" date="2019-10" db="EMBL/GenBank/DDBJ databases">
        <title>Assembly and Annotation for the nematode Trichostrongylus colubriformis.</title>
        <authorList>
            <person name="Martin J."/>
        </authorList>
    </citation>
    <scope>NUCLEOTIDE SEQUENCE [LARGE SCALE GENOMIC DNA]</scope>
    <source>
        <strain evidence="7">G859</strain>
        <tissue evidence="7">Whole worm</tissue>
    </source>
</reference>
<comment type="caution">
    <text evidence="7">The sequence shown here is derived from an EMBL/GenBank/DDBJ whole genome shotgun (WGS) entry which is preliminary data.</text>
</comment>
<dbReference type="GO" id="GO:0006508">
    <property type="term" value="P:proteolysis"/>
    <property type="evidence" value="ECO:0007669"/>
    <property type="project" value="UniProtKB-KW"/>
</dbReference>
<keyword evidence="5" id="KW-0732">Signal</keyword>
<dbReference type="PANTHER" id="PTHR24276">
    <property type="entry name" value="POLYSERASE-RELATED"/>
    <property type="match status" value="1"/>
</dbReference>
<protein>
    <recommendedName>
        <fullName evidence="6">Peptidase S1 domain-containing protein</fullName>
    </recommendedName>
</protein>
<proteinExistence type="predicted"/>
<keyword evidence="1" id="KW-0645">Protease</keyword>
<dbReference type="AlphaFoldDB" id="A0AAN8EXJ2"/>
<evidence type="ECO:0000256" key="1">
    <source>
        <dbReference type="ARBA" id="ARBA00022670"/>
    </source>
</evidence>
<dbReference type="GO" id="GO:0004252">
    <property type="term" value="F:serine-type endopeptidase activity"/>
    <property type="evidence" value="ECO:0007669"/>
    <property type="project" value="InterPro"/>
</dbReference>
<gene>
    <name evidence="7" type="ORF">GCK32_000870</name>
</gene>
<sequence>MAFSGYKISLLLIPFIYSTKLYSSASRELRRTCGIPLANNEQMQKMTPLSYGGYRFNPTKYPWVVTISTQDAGNFCSGALISSRHVLTAAHCVIETPDTITYTLQECRERGYQNTRQLTAPIEELVILIGSHCEELTECPLFRLGRVRS</sequence>
<dbReference type="InterPro" id="IPR050430">
    <property type="entry name" value="Peptidase_S1"/>
</dbReference>
<dbReference type="SUPFAM" id="SSF50494">
    <property type="entry name" value="Trypsin-like serine proteases"/>
    <property type="match status" value="1"/>
</dbReference>
<name>A0AAN8EXJ2_TRICO</name>
<dbReference type="PANTHER" id="PTHR24276:SF98">
    <property type="entry name" value="FI18310P1-RELATED"/>
    <property type="match status" value="1"/>
</dbReference>
<evidence type="ECO:0000313" key="7">
    <source>
        <dbReference type="EMBL" id="KAK5968017.1"/>
    </source>
</evidence>
<organism evidence="7 8">
    <name type="scientific">Trichostrongylus colubriformis</name>
    <name type="common">Black scour worm</name>
    <dbReference type="NCBI Taxonomy" id="6319"/>
    <lineage>
        <taxon>Eukaryota</taxon>
        <taxon>Metazoa</taxon>
        <taxon>Ecdysozoa</taxon>
        <taxon>Nematoda</taxon>
        <taxon>Chromadorea</taxon>
        <taxon>Rhabditida</taxon>
        <taxon>Rhabditina</taxon>
        <taxon>Rhabditomorpha</taxon>
        <taxon>Strongyloidea</taxon>
        <taxon>Trichostrongylidae</taxon>
        <taxon>Trichostrongylus</taxon>
    </lineage>
</organism>
<evidence type="ECO:0000256" key="4">
    <source>
        <dbReference type="ARBA" id="ARBA00023157"/>
    </source>
</evidence>
<dbReference type="Gene3D" id="2.40.10.10">
    <property type="entry name" value="Trypsin-like serine proteases"/>
    <property type="match status" value="1"/>
</dbReference>
<dbReference type="InterPro" id="IPR009003">
    <property type="entry name" value="Peptidase_S1_PA"/>
</dbReference>
<feature type="signal peptide" evidence="5">
    <location>
        <begin position="1"/>
        <end position="18"/>
    </location>
</feature>
<feature type="non-terminal residue" evidence="7">
    <location>
        <position position="149"/>
    </location>
</feature>
<evidence type="ECO:0000256" key="2">
    <source>
        <dbReference type="ARBA" id="ARBA00022801"/>
    </source>
</evidence>
<dbReference type="InterPro" id="IPR018114">
    <property type="entry name" value="TRYPSIN_HIS"/>
</dbReference>
<dbReference type="InterPro" id="IPR001254">
    <property type="entry name" value="Trypsin_dom"/>
</dbReference>
<dbReference type="InterPro" id="IPR043504">
    <property type="entry name" value="Peptidase_S1_PA_chymotrypsin"/>
</dbReference>
<accession>A0AAN8EXJ2</accession>
<keyword evidence="3" id="KW-0720">Serine protease</keyword>
<evidence type="ECO:0000259" key="6">
    <source>
        <dbReference type="Pfam" id="PF00089"/>
    </source>
</evidence>
<keyword evidence="2" id="KW-0378">Hydrolase</keyword>
<dbReference type="PROSITE" id="PS00134">
    <property type="entry name" value="TRYPSIN_HIS"/>
    <property type="match status" value="1"/>
</dbReference>
<evidence type="ECO:0000256" key="3">
    <source>
        <dbReference type="ARBA" id="ARBA00022825"/>
    </source>
</evidence>
<keyword evidence="8" id="KW-1185">Reference proteome</keyword>
<feature type="domain" description="Peptidase S1" evidence="6">
    <location>
        <begin position="52"/>
        <end position="124"/>
    </location>
</feature>
<dbReference type="EMBL" id="WIXE01021815">
    <property type="protein sequence ID" value="KAK5968017.1"/>
    <property type="molecule type" value="Genomic_DNA"/>
</dbReference>
<evidence type="ECO:0000256" key="5">
    <source>
        <dbReference type="SAM" id="SignalP"/>
    </source>
</evidence>
<keyword evidence="4" id="KW-1015">Disulfide bond</keyword>
<feature type="chain" id="PRO_5042926883" description="Peptidase S1 domain-containing protein" evidence="5">
    <location>
        <begin position="19"/>
        <end position="149"/>
    </location>
</feature>
<dbReference type="Pfam" id="PF00089">
    <property type="entry name" value="Trypsin"/>
    <property type="match status" value="1"/>
</dbReference>
<evidence type="ECO:0000313" key="8">
    <source>
        <dbReference type="Proteomes" id="UP001331761"/>
    </source>
</evidence>
<dbReference type="Proteomes" id="UP001331761">
    <property type="component" value="Unassembled WGS sequence"/>
</dbReference>